<evidence type="ECO:0008006" key="11">
    <source>
        <dbReference type="Google" id="ProtNLM"/>
    </source>
</evidence>
<feature type="repeat" description="WD" evidence="6">
    <location>
        <begin position="226"/>
        <end position="260"/>
    </location>
</feature>
<sequence length="797" mass="86477">MAIPDYKLSAVLCGHSMDVRCVATSKEYCILSASRDRTAKLWHPEGVKDYRNVVTYKGHKNFVSCVCWLPPCEAFPDGLVITGSNDNTILGYNLQDATVQITLESHENAVCFVAPGRDSGILLSSSWDSTAKVWNINNPSSIPVTLKGHQAAVWAIVELNSGLYATASADKTIMLWNKDGSQVKALTGHTDCVRGLAVASPETFLSVSNDASIRLWTNKGECLNTYYGHTNYIYSISMNPSVDPSCFATSGEDGAVRVWSRGECLRAVPVPAQSVWAVQCLENGDIVTGSSDGIVRVFTADPARFADAATLAAYEEEVEKVQAASKQEIGGFKLTELPGPEVLLEPGKSDGQTKLVRRGTNVKCYSWSAAEHKWNEIGDVMGSNPASEGKIMYQGQEYDFVFSVDIKDGAPPIKLPFNKTQDPWVAAQAFIHQHDLPQVYLEQVANFIITNAKLDTTQTTPASNGFADPFTGESRYVPGSAPARAAPAADPFTGSNAYTTAAHSDAMANKLIPHDQYIRFDQANLKAIFDKLKEFNGKLGDGSVALSEAQLENIVKLGELNSTHSSETLALLKKILEWPKEILFPVLDVTRLAVRNKEINSALFDTTNGPAFIQYLLSFLTPDNIPANQMLAMRVLVNAFSALAGEMLVLAAHESILHALLCLTALSNNAQSFNAFSALAGEMLVLAAHESILHALLCLNALTTSLLLNLSVALAQQQDTSDLADCIVQQLNRTTDDEAYFRGLVALGTLLAESPNKLQIQAKLISNVQLNNRVKKDAAGQDTRKIAVCSREILRLL</sequence>
<organism evidence="9 10">
    <name type="scientific">Plutella xylostella</name>
    <name type="common">Diamondback moth</name>
    <name type="synonym">Plutella maculipennis</name>
    <dbReference type="NCBI Taxonomy" id="51655"/>
    <lineage>
        <taxon>Eukaryota</taxon>
        <taxon>Metazoa</taxon>
        <taxon>Ecdysozoa</taxon>
        <taxon>Arthropoda</taxon>
        <taxon>Hexapoda</taxon>
        <taxon>Insecta</taxon>
        <taxon>Pterygota</taxon>
        <taxon>Neoptera</taxon>
        <taxon>Endopterygota</taxon>
        <taxon>Lepidoptera</taxon>
        <taxon>Glossata</taxon>
        <taxon>Ditrysia</taxon>
        <taxon>Yponomeutoidea</taxon>
        <taxon>Plutellidae</taxon>
        <taxon>Plutella</taxon>
    </lineage>
</organism>
<dbReference type="Proteomes" id="UP000823941">
    <property type="component" value="Chromosome 22"/>
</dbReference>
<feature type="domain" description="PUL" evidence="8">
    <location>
        <begin position="510"/>
        <end position="796"/>
    </location>
</feature>
<keyword evidence="4 6" id="KW-0853">WD repeat</keyword>
<gene>
    <name evidence="9" type="ORF">JYU34_016943</name>
</gene>
<dbReference type="InterPro" id="IPR001680">
    <property type="entry name" value="WD40_rpt"/>
</dbReference>
<proteinExistence type="inferred from homology"/>
<feature type="repeat" description="WD" evidence="6">
    <location>
        <begin position="12"/>
        <end position="42"/>
    </location>
</feature>
<evidence type="ECO:0000313" key="10">
    <source>
        <dbReference type="Proteomes" id="UP000823941"/>
    </source>
</evidence>
<evidence type="ECO:0000256" key="5">
    <source>
        <dbReference type="ARBA" id="ARBA00022737"/>
    </source>
</evidence>
<dbReference type="SUPFAM" id="SSF50978">
    <property type="entry name" value="WD40 repeat-like"/>
    <property type="match status" value="1"/>
</dbReference>
<dbReference type="PRINTS" id="PR00320">
    <property type="entry name" value="GPROTEINBRPT"/>
</dbReference>
<keyword evidence="10" id="KW-1185">Reference proteome</keyword>
<dbReference type="InterPro" id="IPR013535">
    <property type="entry name" value="PUL_dom"/>
</dbReference>
<evidence type="ECO:0000256" key="1">
    <source>
        <dbReference type="ARBA" id="ARBA00004496"/>
    </source>
</evidence>
<evidence type="ECO:0000259" key="7">
    <source>
        <dbReference type="PROSITE" id="PS51394"/>
    </source>
</evidence>
<dbReference type="InterPro" id="IPR015943">
    <property type="entry name" value="WD40/YVTN_repeat-like_dom_sf"/>
</dbReference>
<dbReference type="Gene3D" id="1.25.10.10">
    <property type="entry name" value="Leucine-rich Repeat Variant"/>
    <property type="match status" value="1"/>
</dbReference>
<comment type="caution">
    <text evidence="9">The sequence shown here is derived from an EMBL/GenBank/DDBJ whole genome shotgun (WGS) entry which is preliminary data.</text>
</comment>
<evidence type="ECO:0000256" key="2">
    <source>
        <dbReference type="ARBA" id="ARBA00008495"/>
    </source>
</evidence>
<dbReference type="InterPro" id="IPR036322">
    <property type="entry name" value="WD40_repeat_dom_sf"/>
</dbReference>
<feature type="repeat" description="WD" evidence="6">
    <location>
        <begin position="186"/>
        <end position="216"/>
    </location>
</feature>
<dbReference type="Gene3D" id="3.10.20.870">
    <property type="entry name" value="PFU (PLAA family ubiquitin binding), C-terminal domain"/>
    <property type="match status" value="1"/>
</dbReference>
<protein>
    <recommendedName>
        <fullName evidence="11">Phospholipase A-2-activating protein</fullName>
    </recommendedName>
</protein>
<feature type="repeat" description="WD" evidence="6">
    <location>
        <begin position="103"/>
        <end position="144"/>
    </location>
</feature>
<evidence type="ECO:0000256" key="6">
    <source>
        <dbReference type="PROSITE-ProRule" id="PRU00221"/>
    </source>
</evidence>
<dbReference type="PROSITE" id="PS00678">
    <property type="entry name" value="WD_REPEATS_1"/>
    <property type="match status" value="1"/>
</dbReference>
<dbReference type="PANTHER" id="PTHR19849">
    <property type="entry name" value="PHOSPHOLIPASE A-2-ACTIVATING PROTEIN"/>
    <property type="match status" value="1"/>
</dbReference>
<evidence type="ECO:0000256" key="3">
    <source>
        <dbReference type="ARBA" id="ARBA00022490"/>
    </source>
</evidence>
<dbReference type="Pfam" id="PF00400">
    <property type="entry name" value="WD40"/>
    <property type="match status" value="7"/>
</dbReference>
<dbReference type="PROSITE" id="PS50294">
    <property type="entry name" value="WD_REPEATS_REGION"/>
    <property type="match status" value="2"/>
</dbReference>
<reference evidence="9 10" key="1">
    <citation type="submission" date="2021-06" db="EMBL/GenBank/DDBJ databases">
        <title>A haploid diamondback moth (Plutella xylostella L.) genome assembly resolves 31 chromosomes and identifies a diamide resistance mutation.</title>
        <authorList>
            <person name="Ward C.M."/>
            <person name="Perry K.D."/>
            <person name="Baker G."/>
            <person name="Powis K."/>
            <person name="Heckel D.G."/>
            <person name="Baxter S.W."/>
        </authorList>
    </citation>
    <scope>NUCLEOTIDE SEQUENCE [LARGE SCALE GENOMIC DNA]</scope>
    <source>
        <strain evidence="9 10">LV</strain>
        <tissue evidence="9">Single pupa</tissue>
    </source>
</reference>
<dbReference type="InterPro" id="IPR020472">
    <property type="entry name" value="WD40_PAC1"/>
</dbReference>
<name>A0ABQ7Q3U4_PLUXY</name>
<keyword evidence="3" id="KW-0963">Cytoplasm</keyword>
<dbReference type="InterPro" id="IPR038122">
    <property type="entry name" value="PFU_sf"/>
</dbReference>
<evidence type="ECO:0000256" key="4">
    <source>
        <dbReference type="ARBA" id="ARBA00022574"/>
    </source>
</evidence>
<dbReference type="PANTHER" id="PTHR19849:SF0">
    <property type="entry name" value="PHOSPHOLIPASE A-2-ACTIVATING PROTEIN"/>
    <property type="match status" value="1"/>
</dbReference>
<evidence type="ECO:0000313" key="9">
    <source>
        <dbReference type="EMBL" id="KAG7299916.1"/>
    </source>
</evidence>
<dbReference type="PROSITE" id="PS50082">
    <property type="entry name" value="WD_REPEATS_2"/>
    <property type="match status" value="5"/>
</dbReference>
<evidence type="ECO:0000259" key="8">
    <source>
        <dbReference type="PROSITE" id="PS51396"/>
    </source>
</evidence>
<dbReference type="InterPro" id="IPR011989">
    <property type="entry name" value="ARM-like"/>
</dbReference>
<feature type="domain" description="PFU" evidence="7">
    <location>
        <begin position="366"/>
        <end position="462"/>
    </location>
</feature>
<dbReference type="Pfam" id="PF09070">
    <property type="entry name" value="PFU"/>
    <property type="match status" value="1"/>
</dbReference>
<dbReference type="PROSITE" id="PS51396">
    <property type="entry name" value="PUL"/>
    <property type="match status" value="1"/>
</dbReference>
<dbReference type="CDD" id="cd00200">
    <property type="entry name" value="WD40"/>
    <property type="match status" value="1"/>
</dbReference>
<dbReference type="InterPro" id="IPR019775">
    <property type="entry name" value="WD40_repeat_CS"/>
</dbReference>
<feature type="repeat" description="WD" evidence="6">
    <location>
        <begin position="146"/>
        <end position="177"/>
    </location>
</feature>
<comment type="similarity">
    <text evidence="2">Belongs to the WD repeat PLAP family.</text>
</comment>
<dbReference type="PROSITE" id="PS51394">
    <property type="entry name" value="PFU"/>
    <property type="match status" value="1"/>
</dbReference>
<dbReference type="Pfam" id="PF08324">
    <property type="entry name" value="PUL"/>
    <property type="match status" value="1"/>
</dbReference>
<dbReference type="EMBL" id="JAHIBW010000022">
    <property type="protein sequence ID" value="KAG7299916.1"/>
    <property type="molecule type" value="Genomic_DNA"/>
</dbReference>
<comment type="subcellular location">
    <subcellularLocation>
        <location evidence="1">Cytoplasm</location>
    </subcellularLocation>
</comment>
<dbReference type="InterPro" id="IPR015155">
    <property type="entry name" value="PFU"/>
</dbReference>
<accession>A0ABQ7Q3U4</accession>
<dbReference type="Gene3D" id="2.130.10.10">
    <property type="entry name" value="YVTN repeat-like/Quinoprotein amine dehydrogenase"/>
    <property type="match status" value="1"/>
</dbReference>
<keyword evidence="5" id="KW-0677">Repeat</keyword>
<dbReference type="SMART" id="SM00320">
    <property type="entry name" value="WD40"/>
    <property type="match status" value="7"/>
</dbReference>